<reference evidence="2 3" key="1">
    <citation type="journal article" date="2024" name="BMC Genomics">
        <title>De novo assembly and annotation of Popillia japonica's genome with initial clues to its potential as an invasive pest.</title>
        <authorList>
            <person name="Cucini C."/>
            <person name="Boschi S."/>
            <person name="Funari R."/>
            <person name="Cardaioli E."/>
            <person name="Iannotti N."/>
            <person name="Marturano G."/>
            <person name="Paoli F."/>
            <person name="Bruttini M."/>
            <person name="Carapelli A."/>
            <person name="Frati F."/>
            <person name="Nardi F."/>
        </authorList>
    </citation>
    <scope>NUCLEOTIDE SEQUENCE [LARGE SCALE GENOMIC DNA]</scope>
    <source>
        <strain evidence="2">DMR45628</strain>
    </source>
</reference>
<proteinExistence type="predicted"/>
<comment type="caution">
    <text evidence="2">The sequence shown here is derived from an EMBL/GenBank/DDBJ whole genome shotgun (WGS) entry which is preliminary data.</text>
</comment>
<keyword evidence="3" id="KW-1185">Reference proteome</keyword>
<dbReference type="AlphaFoldDB" id="A0AAW1K036"/>
<feature type="region of interest" description="Disordered" evidence="1">
    <location>
        <begin position="46"/>
        <end position="89"/>
    </location>
</feature>
<protein>
    <recommendedName>
        <fullName evidence="4">Gag protein</fullName>
    </recommendedName>
</protein>
<evidence type="ECO:0000256" key="1">
    <source>
        <dbReference type="SAM" id="MobiDB-lite"/>
    </source>
</evidence>
<feature type="compositionally biased region" description="Polar residues" evidence="1">
    <location>
        <begin position="69"/>
        <end position="89"/>
    </location>
</feature>
<sequence length="114" mass="12686">MNPGKILDKLVCEDLAASCDHVLDVAMLAETSLRNCELRAHPEVKQSTANSYKLRTRKENYTKRPPSTRFATTRSVGPSPGPSKTKTTGQPYKCAICGRTNHTKDKCFFKNKTP</sequence>
<dbReference type="EMBL" id="JASPKY010000293">
    <property type="protein sequence ID" value="KAK9710424.1"/>
    <property type="molecule type" value="Genomic_DNA"/>
</dbReference>
<evidence type="ECO:0000313" key="2">
    <source>
        <dbReference type="EMBL" id="KAK9710424.1"/>
    </source>
</evidence>
<accession>A0AAW1K036</accession>
<organism evidence="2 3">
    <name type="scientific">Popillia japonica</name>
    <name type="common">Japanese beetle</name>
    <dbReference type="NCBI Taxonomy" id="7064"/>
    <lineage>
        <taxon>Eukaryota</taxon>
        <taxon>Metazoa</taxon>
        <taxon>Ecdysozoa</taxon>
        <taxon>Arthropoda</taxon>
        <taxon>Hexapoda</taxon>
        <taxon>Insecta</taxon>
        <taxon>Pterygota</taxon>
        <taxon>Neoptera</taxon>
        <taxon>Endopterygota</taxon>
        <taxon>Coleoptera</taxon>
        <taxon>Polyphaga</taxon>
        <taxon>Scarabaeiformia</taxon>
        <taxon>Scarabaeidae</taxon>
        <taxon>Rutelinae</taxon>
        <taxon>Popillia</taxon>
    </lineage>
</organism>
<dbReference type="Proteomes" id="UP001458880">
    <property type="component" value="Unassembled WGS sequence"/>
</dbReference>
<evidence type="ECO:0000313" key="3">
    <source>
        <dbReference type="Proteomes" id="UP001458880"/>
    </source>
</evidence>
<name>A0AAW1K036_POPJA</name>
<gene>
    <name evidence="2" type="ORF">QE152_g26009</name>
</gene>
<evidence type="ECO:0008006" key="4">
    <source>
        <dbReference type="Google" id="ProtNLM"/>
    </source>
</evidence>